<proteinExistence type="predicted"/>
<dbReference type="Proteomes" id="UP000013063">
    <property type="component" value="Unassembled WGS sequence"/>
</dbReference>
<keyword evidence="2" id="KW-1185">Reference proteome</keyword>
<dbReference type="STRING" id="1292034.OR37_01070"/>
<sequence length="112" mass="11569" precursor="true">MALVVTIAFLIGIVVCGPAEHAALETETPSAAQVVASTVEAPAVIKVAGDHKAPVKKALSACTGHCAAHGVSLPVSFAPETVAFANRAVWQPQQDQRLLGDRAVLLDRPPRA</sequence>
<comment type="caution">
    <text evidence="1">The sequence shown here is derived from an EMBL/GenBank/DDBJ whole genome shotgun (WGS) entry which is preliminary data.</text>
</comment>
<dbReference type="AlphaFoldDB" id="R0D2L4"/>
<gene>
    <name evidence="1" type="ORF">OR37_01070</name>
</gene>
<reference evidence="1 2" key="1">
    <citation type="journal article" date="2013" name="Genome Announc.">
        <title>Draft Genome Sequence for Caulobacter sp. Strain OR37, a Bacterium Tolerant to Heavy Metals.</title>
        <authorList>
            <person name="Utturkar S.M."/>
            <person name="Bollmann A."/>
            <person name="Brzoska R.M."/>
            <person name="Klingeman D.M."/>
            <person name="Epstein S.E."/>
            <person name="Palumbo A.V."/>
            <person name="Brown S.D."/>
        </authorList>
    </citation>
    <scope>NUCLEOTIDE SEQUENCE [LARGE SCALE GENOMIC DNA]</scope>
    <source>
        <strain evidence="1 2">OR37</strain>
    </source>
</reference>
<organism evidence="1 2">
    <name type="scientific">Caulobacter vibrioides OR37</name>
    <dbReference type="NCBI Taxonomy" id="1292034"/>
    <lineage>
        <taxon>Bacteria</taxon>
        <taxon>Pseudomonadati</taxon>
        <taxon>Pseudomonadota</taxon>
        <taxon>Alphaproteobacteria</taxon>
        <taxon>Caulobacterales</taxon>
        <taxon>Caulobacteraceae</taxon>
        <taxon>Caulobacter</taxon>
    </lineage>
</organism>
<name>R0D2L4_CAUVI</name>
<protein>
    <submittedName>
        <fullName evidence="1">Uncharacterized protein</fullName>
    </submittedName>
</protein>
<dbReference type="eggNOG" id="ENOG502ZIFW">
    <property type="taxonomic scope" value="Bacteria"/>
</dbReference>
<evidence type="ECO:0000313" key="1">
    <source>
        <dbReference type="EMBL" id="ENZ82876.1"/>
    </source>
</evidence>
<dbReference type="RefSeq" id="WP_004616678.1">
    <property type="nucleotide sequence ID" value="NZ_APMP01000004.1"/>
</dbReference>
<dbReference type="PATRIC" id="fig|1292034.3.peg.1056"/>
<dbReference type="OrthoDB" id="7188734at2"/>
<dbReference type="EMBL" id="APMP01000004">
    <property type="protein sequence ID" value="ENZ82876.1"/>
    <property type="molecule type" value="Genomic_DNA"/>
</dbReference>
<accession>R0D2L4</accession>
<evidence type="ECO:0000313" key="2">
    <source>
        <dbReference type="Proteomes" id="UP000013063"/>
    </source>
</evidence>